<feature type="transmembrane region" description="Helical" evidence="1">
    <location>
        <begin position="158"/>
        <end position="178"/>
    </location>
</feature>
<proteinExistence type="predicted"/>
<feature type="transmembrane region" description="Helical" evidence="1">
    <location>
        <begin position="434"/>
        <end position="451"/>
    </location>
</feature>
<keyword evidence="3" id="KW-1185">Reference proteome</keyword>
<dbReference type="PROSITE" id="PS51257">
    <property type="entry name" value="PROKAR_LIPOPROTEIN"/>
    <property type="match status" value="1"/>
</dbReference>
<feature type="transmembrane region" description="Helical" evidence="1">
    <location>
        <begin position="257"/>
        <end position="278"/>
    </location>
</feature>
<feature type="transmembrane region" description="Helical" evidence="1">
    <location>
        <begin position="61"/>
        <end position="84"/>
    </location>
</feature>
<evidence type="ECO:0000256" key="1">
    <source>
        <dbReference type="SAM" id="Phobius"/>
    </source>
</evidence>
<dbReference type="Proteomes" id="UP000637769">
    <property type="component" value="Unassembled WGS sequence"/>
</dbReference>
<gene>
    <name evidence="2" type="ORF">GCM10007207_21210</name>
</gene>
<protein>
    <recommendedName>
        <fullName evidence="4">NADH:quinone oxidoreductase/Mrp antiporter membrane subunit domain-containing protein</fullName>
    </recommendedName>
</protein>
<keyword evidence="1" id="KW-1133">Transmembrane helix</keyword>
<reference evidence="3" key="1">
    <citation type="journal article" date="2019" name="Int. J. Syst. Evol. Microbiol.">
        <title>The Global Catalogue of Microorganisms (GCM) 10K type strain sequencing project: providing services to taxonomists for standard genome sequencing and annotation.</title>
        <authorList>
            <consortium name="The Broad Institute Genomics Platform"/>
            <consortium name="The Broad Institute Genome Sequencing Center for Infectious Disease"/>
            <person name="Wu L."/>
            <person name="Ma J."/>
        </authorList>
    </citation>
    <scope>NUCLEOTIDE SEQUENCE [LARGE SCALE GENOMIC DNA]</scope>
    <source>
        <strain evidence="3">CCM 7132</strain>
    </source>
</reference>
<evidence type="ECO:0000313" key="3">
    <source>
        <dbReference type="Proteomes" id="UP000637769"/>
    </source>
</evidence>
<feature type="transmembrane region" description="Helical" evidence="1">
    <location>
        <begin position="105"/>
        <end position="138"/>
    </location>
</feature>
<dbReference type="EMBL" id="BMCH01000005">
    <property type="protein sequence ID" value="GGC35404.1"/>
    <property type="molecule type" value="Genomic_DNA"/>
</dbReference>
<keyword evidence="1" id="KW-0472">Membrane</keyword>
<comment type="caution">
    <text evidence="2">The sequence shown here is derived from an EMBL/GenBank/DDBJ whole genome shotgun (WGS) entry which is preliminary data.</text>
</comment>
<feature type="transmembrane region" description="Helical" evidence="1">
    <location>
        <begin position="226"/>
        <end position="245"/>
    </location>
</feature>
<keyword evidence="1" id="KW-0812">Transmembrane</keyword>
<feature type="transmembrane region" description="Helical" evidence="1">
    <location>
        <begin position="299"/>
        <end position="325"/>
    </location>
</feature>
<sequence>MPLLRATTLGIQGAVGCWGALASHEARLGPLTLDPLSACWIVLWTLSLVTPRRYPGPIGEALGSIGLLCHNAALSLFCFLPCLAEAAHRAEAAQDGQRLRAWRLGLLAPSGCALAILSGFPALVCLAPAAGLATLPAFAEMPLLSYALFVPPLLQTHGFFWPVSLVLLGAGLCLCLRIDKALNYWPLLLLGLTLCAREGGLADTALAGSEAMILALALQGLGNRAFLFQTPLPPLAGFLPFWLGLHVVNGLSGLSPAWTAGAVMLSLLIGVLMVRGWLSSWRSLTRVSTLHHDGLPTALTLGLCLSICPGLLLGLLHVSALDLAGAGQDIWRAWPIWSVAGGDGAFWYPAFVFLIPALIIPAVMTHLPSVANALPDWPSPEIRLRLPWGVRRALALLRARWQTLRNGWRPVTQGVAFDRAPVFRKTGSALARQTLSLWLFLLAAALAWLGWSA</sequence>
<accession>A0ABQ1M5Q1</accession>
<name>A0ABQ1M5Q1_9PROT</name>
<feature type="transmembrane region" description="Helical" evidence="1">
    <location>
        <begin position="345"/>
        <end position="364"/>
    </location>
</feature>
<dbReference type="RefSeq" id="WP_188426746.1">
    <property type="nucleotide sequence ID" value="NZ_BMCH01000005.1"/>
</dbReference>
<evidence type="ECO:0000313" key="2">
    <source>
        <dbReference type="EMBL" id="GGC35404.1"/>
    </source>
</evidence>
<evidence type="ECO:0008006" key="4">
    <source>
        <dbReference type="Google" id="ProtNLM"/>
    </source>
</evidence>
<organism evidence="2 3">
    <name type="scientific">Asaia siamensis</name>
    <dbReference type="NCBI Taxonomy" id="110479"/>
    <lineage>
        <taxon>Bacteria</taxon>
        <taxon>Pseudomonadati</taxon>
        <taxon>Pseudomonadota</taxon>
        <taxon>Alphaproteobacteria</taxon>
        <taxon>Acetobacterales</taxon>
        <taxon>Acetobacteraceae</taxon>
        <taxon>Asaia</taxon>
    </lineage>
</organism>